<organism evidence="2 3">
    <name type="scientific">Candidatus Tanganyikabacteria bacterium</name>
    <dbReference type="NCBI Taxonomy" id="2961651"/>
    <lineage>
        <taxon>Bacteria</taxon>
        <taxon>Bacillati</taxon>
        <taxon>Candidatus Sericytochromatia</taxon>
        <taxon>Candidatus Tanganyikabacteria</taxon>
    </lineage>
</organism>
<proteinExistence type="predicted"/>
<accession>A0A938BNG1</accession>
<feature type="region of interest" description="Disordered" evidence="1">
    <location>
        <begin position="1"/>
        <end position="58"/>
    </location>
</feature>
<evidence type="ECO:0000313" key="2">
    <source>
        <dbReference type="EMBL" id="MBM3275164.1"/>
    </source>
</evidence>
<feature type="compositionally biased region" description="Low complexity" evidence="1">
    <location>
        <begin position="23"/>
        <end position="38"/>
    </location>
</feature>
<name>A0A938BNG1_9BACT</name>
<sequence length="144" mass="15203">MACIETGIGARGQAANRPCEKMPAPTAKKVPAPTAKKTPAPPRPRADTTTVSPAARARQAEVASLNAKIAAAKTPAEAVDAFDTAHEKGYRATAISAIKKALDLCDNQRDALKIASSVDFLGYREVADYADKRIGELESNIDLQ</sequence>
<reference evidence="2 3" key="1">
    <citation type="submission" date="2019-03" db="EMBL/GenBank/DDBJ databases">
        <title>Lake Tanganyika Metagenome-Assembled Genomes (MAGs).</title>
        <authorList>
            <person name="Tran P."/>
        </authorList>
    </citation>
    <scope>NUCLEOTIDE SEQUENCE [LARGE SCALE GENOMIC DNA]</scope>
    <source>
        <strain evidence="2">K_DeepCast_65m_m2_236</strain>
    </source>
</reference>
<evidence type="ECO:0000256" key="1">
    <source>
        <dbReference type="SAM" id="MobiDB-lite"/>
    </source>
</evidence>
<evidence type="ECO:0000313" key="3">
    <source>
        <dbReference type="Proteomes" id="UP000703893"/>
    </source>
</evidence>
<gene>
    <name evidence="2" type="ORF">FJZ00_08415</name>
</gene>
<dbReference type="AlphaFoldDB" id="A0A938BNG1"/>
<comment type="caution">
    <text evidence="2">The sequence shown here is derived from an EMBL/GenBank/DDBJ whole genome shotgun (WGS) entry which is preliminary data.</text>
</comment>
<dbReference type="Proteomes" id="UP000703893">
    <property type="component" value="Unassembled WGS sequence"/>
</dbReference>
<protein>
    <submittedName>
        <fullName evidence="2">Uncharacterized protein</fullName>
    </submittedName>
</protein>
<dbReference type="EMBL" id="VGJX01000468">
    <property type="protein sequence ID" value="MBM3275164.1"/>
    <property type="molecule type" value="Genomic_DNA"/>
</dbReference>